<comment type="caution">
    <text evidence="25">The sequence shown here is derived from an EMBL/GenBank/DDBJ whole genome shotgun (WGS) entry which is preliminary data.</text>
</comment>
<dbReference type="SUPFAM" id="SSF51126">
    <property type="entry name" value="Pectin lyase-like"/>
    <property type="match status" value="2"/>
</dbReference>
<dbReference type="InterPro" id="IPR013783">
    <property type="entry name" value="Ig-like_fold"/>
</dbReference>
<evidence type="ECO:0000256" key="16">
    <source>
        <dbReference type="PROSITE-ProRule" id="PRU00043"/>
    </source>
</evidence>
<dbReference type="SUPFAM" id="SSF49503">
    <property type="entry name" value="Cupredoxins"/>
    <property type="match status" value="1"/>
</dbReference>
<keyword evidence="4" id="KW-1003">Cell membrane</keyword>
<evidence type="ECO:0000256" key="14">
    <source>
        <dbReference type="ARBA" id="ARBA00023180"/>
    </source>
</evidence>
<dbReference type="PROSITE" id="PS51484">
    <property type="entry name" value="G8"/>
    <property type="match status" value="2"/>
</dbReference>
<dbReference type="InterPro" id="IPR055401">
    <property type="entry name" value="CEMIP_beta-hel_dom"/>
</dbReference>
<feature type="domain" description="PA14" evidence="24">
    <location>
        <begin position="333"/>
        <end position="492"/>
    </location>
</feature>
<keyword evidence="7 20" id="KW-0732">Signal</keyword>
<dbReference type="InterPro" id="IPR006626">
    <property type="entry name" value="PbH1"/>
</dbReference>
<dbReference type="InterPro" id="IPR019316">
    <property type="entry name" value="G8_domain"/>
</dbReference>
<dbReference type="Pfam" id="PF01833">
    <property type="entry name" value="TIG"/>
    <property type="match status" value="13"/>
</dbReference>
<feature type="region of interest" description="Disordered" evidence="18">
    <location>
        <begin position="6354"/>
        <end position="6394"/>
    </location>
</feature>
<evidence type="ECO:0000256" key="19">
    <source>
        <dbReference type="SAM" id="Phobius"/>
    </source>
</evidence>
<keyword evidence="12 19" id="KW-1133">Transmembrane helix</keyword>
<dbReference type="FunFam" id="2.60.40.10:FF:000616">
    <property type="entry name" value="PKHD1 like 1"/>
    <property type="match status" value="1"/>
</dbReference>
<name>A0AAD9VFD9_ACRCE</name>
<dbReference type="Gene3D" id="2.60.40.60">
    <property type="entry name" value="Cadherins"/>
    <property type="match status" value="7"/>
</dbReference>
<keyword evidence="26" id="KW-1185">Reference proteome</keyword>
<accession>A0AAD9VFD9</accession>
<feature type="domain" description="G8" evidence="23">
    <location>
        <begin position="2199"/>
        <end position="2318"/>
    </location>
</feature>
<evidence type="ECO:0000259" key="21">
    <source>
        <dbReference type="PROSITE" id="PS50268"/>
    </source>
</evidence>
<evidence type="ECO:0000256" key="20">
    <source>
        <dbReference type="SAM" id="SignalP"/>
    </source>
</evidence>
<dbReference type="PROSITE" id="PS51820">
    <property type="entry name" value="PA14"/>
    <property type="match status" value="1"/>
</dbReference>
<dbReference type="SUPFAM" id="SSF144232">
    <property type="entry name" value="HIT/MYND zinc finger-like"/>
    <property type="match status" value="1"/>
</dbReference>
<dbReference type="InterPro" id="IPR012334">
    <property type="entry name" value="Pectin_lyas_fold"/>
</dbReference>
<evidence type="ECO:0000256" key="3">
    <source>
        <dbReference type="ARBA" id="ARBA00004316"/>
    </source>
</evidence>
<evidence type="ECO:0000256" key="4">
    <source>
        <dbReference type="ARBA" id="ARBA00022475"/>
    </source>
</evidence>
<feature type="compositionally biased region" description="Polar residues" evidence="18">
    <location>
        <begin position="6266"/>
        <end position="6282"/>
    </location>
</feature>
<dbReference type="SMART" id="SM00710">
    <property type="entry name" value="PbH1"/>
    <property type="match status" value="12"/>
</dbReference>
<feature type="domain" description="MYND-type" evidence="22">
    <location>
        <begin position="6508"/>
        <end position="6544"/>
    </location>
</feature>
<feature type="chain" id="PRO_5041938592" evidence="20">
    <location>
        <begin position="26"/>
        <end position="6552"/>
    </location>
</feature>
<sequence>MKTRNKDPPLAVVVFFAQCLGFLQAGKVTDISPKSGSVQGATKLALLGEGFAEDQFNEYQKELGNAVYLVSASPPHHVVPCDVMPYYTSSHQIVCTTRSSPSGEEKYYIRVSVDGKWLHSSHSVSYCGSECVYEYKRQMTPTITAISPRYGLPGTSLTMRGRIITKQVMETEAFDPKKTVLQRVYAGASLCEIKNPETKNYYGIKMENSEMQTGYIKCKSDSALKGSQRASFLVSGNYGRSQMSTNALSVDLQDKLYLFQIHADVMAVSPSVGSVAGGSVLTIKGLGFGELAENITVQIAGVSCKILSLQSDRIKCHLGETPPSNAENSGLYPGARGLVREIWKNTRLSTVSEIGELNTTAQDYRSEVITEASSPTQSSFGKSTSFSERLRGFFVPPSDNNYTFYIQGDGRAELYLSINESASAKRKIASCSVPTSNWTAFPEQKSAVISLQKGRRYFLQAVHVQYGGKRHLKIGVKLQKTRYVNSQIGSAINEKQQIRLTSVRHPEVQVINITRWDDGKKFEVQEIEVTPCEKTQDKVARGNFSDTNNATNCSDAFSVSYGGTNIPLLTLNNMTVYNLHRALNNLSSIKEEGFVDVTAYNRSVFRITFNFGHPDRTKMLYNNFLTPNGTKIKITRLQKGIAGNYWFQLSMGGRVSNNIHIHASANNVKEQLQNMTRWHCSFDVDPERAYYYNGFETRAWGPEWGYRVFTPQPNCGRYSLKNPDRLFKGGETKDLNGRTLTGYDVARYSQLCFSYRGRLSNSISFTISYTEKSGEDQQSKRNYGIAPINDNKWHSLCLNVYDNVLNDAILNSKANLRYKMYVESIDVKWDRSVDLFIDDIFIWRDAASARRILPAAMPGGNFLESLNVQKLEDRVWSVSLTPVSCGNGIELLQIAATKVVSGNTSFDEAVFQPINESENTKIVISREQAATPPVGGVFDVHLENKQVEGIPANVSADQLRSILESNFDIGKVSVTKDGTCASYKWTVEWTSNGGDQPALAVNGSGLIGNKISIKAYTIENGGLFLRPIPGDLLRVAETKQQVTVEVNSIPSTCSKRLCSFTFSPSVTPSVTSVTPVMGSSGTQITLSGSGFSVNASEVNVVIGESVCRVTASNLATIKCTTGQSVGGSYEIVVKIYNVGFAMPSLGYISFSYKVSISGIRPNKGTIGGGSPITITGDGFGLTPNGTRVTIGGSICKVLNSSITQIVCITSPHGAGKVSVDVTVRSEVGTLRDAFLYDSRSVSIVSSLSVSEGSVSGGQELVIKGTGFGVSKPSVKIGSNPCEVTLHSDSHVKCTTPANPAGLYNVLIFVDSKGYAILNSSSSIPAPPRFKYIFEVTDISPRRGSIFGGTVVTIKGHGFGDNSSAVAVKMGEVPCRVLSSRSSKIVCKTGASYVVHNVSNSGNHPEFGIGYAWNPQTVVINVGDFVQWKWTSAEMSGLSFGVQQTDGSSSSAYNGKGFKSSRSRNGIFKVQFNVSGTYFYSSGPVDAYGVINMKGQVIVTELKTKSMGVKVQVGEVVAPFYKCDDNQSHSVPSNRLSGVSSGISGCVEPLSNDQFSLHFAFWKCSTPEVKSISPTIGTNSTILTIKGNGFESDTRLNEVKVGSSDCVVQTSSQSEITCLVSTGGQLAAGIPHHVSVRGNNRGFAVTAIATDVSSTFTLKPSIQSVSPTSGSLMGGQIVTVKGDGFISEGKKTAVNIGGALCNIISISHNEIQCQTLAKSASPVLQVVVEVNGFKSICKSAAGCSFVYSTTYTPKVDSVNPSVIDGSHSIINIYGSVLPNNRWDLNVMIGGTVCRVISSSQYSASCRGGAVVAGKYNLKVHVAGKGFAKFEAGATPIIDSPATVSSITPTEGSIMGGTEVTINGSGFDPKPGQTVVKIGANNCAIIKVTYSKVICRTSAHATGSFQVVVTANGVQFPRLRYAYRIFATPYVASVSPSRGTGGQIVTISGSGFSSRPANMRVLIANSSCSVRRTSERSLICQLENKPAGVYNVILHVKGKGMAAYPTNNAVTFEYQMSLYSISPNVSGFGGGRVVSVKGQGFSSSTEVKICGNPCVTISSALSEIYCELPIYTGQTGSPSVPCSVAVEQGSRLYNYGANFFTYQESLSSRITSVSPSRGGTGGGYEITITGTGFSSKQGGNKVTVAGIPCKVTSFSKNNICCLTGARNGTIKTKVRVEVENRGFATQDHAHFHYIDLWSSPFTWGHRNPPGTGDSVIIERGQTVLLDVVTPVFELLVIRGNLIFDEKNITLQAKKILIVDGGRLQVGTETQPFQHEAKIVLHGNKHDKQLPIFGTKVLAVREGTLDLHGKVVPVTWTYLANTVLPGANQLVLKQAVTWSVGDQVILASTSRNPGENEQLSITSVSDDNRTLDISPSIKYKHISIEQAIAGRRIETRAEVGLLTRNVVVEGSDEEGRSQDIRKCLAGFDPGMFATQTCFQGRYGAEKGEQEYGAQIMINARRKSQGLVTGRLSYIEVRNAGQPFQLGRYPIHFHMSGRVSGSYVRGCAIHHTFNRAVTVHGVTGLLVEHNVAYNVKGHGYFIEDGVETGNTIQYNLGVFVRSSSSLLNTDVSAATFWVTNPNNTIRHNAAAGGTHLGYWYNIPFHPGGPSYTSLVCPQNAPLGEFNNNSAHSFGNYGMWIFKDYFPARGGSCSGASEPATFYSFLAYNNLKGFELTNGGAIQTVNFTLLDNSEAGLEFTKVAGPWGHRGPLVKDCLVVGHSDVSGNTSACTQGGLVAPMSTGLTVSNTAFVNFDAPSCAALRSCSFCRQRQGGYSTKFEKTQFVNSPNRAAFKWEHESVLVDLDGTLTGFPGGSILPSNPNLPKRHCFPSSNASLGDVPGSICDGNVRFRRMSWNKASPPSLIYKDALLTNEAGTSYIPWKSMRITHSKGWMATKTDEKQFKYLQTIIRLSSILFRRSGKFYEFEDRDYVWLSHPMRQQPDRVAIAGGRAITAINISNGIPPGENVSNGEWYYNNRSKELTYIVSGKGSAGLADRGIDLKIYRCFFDNCIKPIPPPAPEQRPVEFLRWSDPESWYGTDPGYGGCSKQLPRDGDDVIIKPQWWMVADTTLPSLGKLIIYGTLELEYFMNFVLNATHIVVAAGGNLIIGWKNQPMTGNVLVNLRGDRDTPEIPMHGINKSVYWTQLSETADRGSSIIRLKEAVDWRPGEEIVVGPTSSQPYEAEVFRILRVFSDGKAVQLNGTLKNNHLAEKDATKNWNYSLAGEVGLLTRNVGIAGADDLNGVLEKESFGCRVLFGTVAGNNSPTRRIRVENVEFRHCGQKGLTDTSDPRYSLAILDVAYLKSSYIRGNSFRDGFNTAIGVYGSNGLIIEDNVIYQTVGSSVIITGTRHKLLHNLVILSLSPATYKGNSEVNNREWHASFDLTKASRITLINNAASGSERVGFKTRGKSCYGKNPDERWDGNIAHTTLHGVHIGYNDGLPGCLKIPNFLLWKNYDYGIFASPSSRIVVDNTIVADNTIGILGNIWGPDATSHLTADKFVHLNKVLFVGTSPSLDCTTDFAKPRNSHIVESMHAPRCRGDGNTGFMLSTFASGPGLAPKFPWHSLDVNPAIRGVVRLTKVEFAHFGTKCGRGSIAITTNSGFADVFHPVYTQGISLFNVDRDKLIYIGPPDLSWVNPADCVDMDCDGPKHALIKDLDGSLTGVSGGSVISKAEFEWNGDPRRGLGDYRLPKAMFLQGLNASMIAPHHGIVRGTHTQNFCSWDAAWNAYNCSELDYHMFIIESLDPDTELRRLSPVALSANGYTDLLNGPMDHGCCFGYHCMERISTFFSLVAVENNYTLFFSSTNPQKLRLTLLNADNSRVLRVAVWYNTPQRLDVYRKGVYIYPTNARLGVRQFSYKQKDPSLPDDQFEPSLSSIGGANYYDRDKQLLYVVVRGSAAVDIWTAPVIQVKLGTKPTQFNEFFEENLINNLAAVLALDNSRIRVVHIVNALSRRQRRDYDNEEMNIMIEIGDEPSHKIPYTPEEKYSVLNDGSTTVSPKTTAPPTQSPGDHYFALKPLATKIVQEAQTGRMSLFLNLDIVSIEVTDPEPPRELPKGWKRATPADAGPKIGTWRFDQVEAMVEGNKSKLIFDFLIPVRLVLAKGPFGANETVPFLVQPKLVLLNKMNRTVSDLGHGQQGQCHNATNYVLEFKITFPLETNFTARSEPFEVKERILYFTLVTQPNDANETVPFGQQLLINVRDAANGEVVSNTGWKGREWICNTFLLNPQSYKGNLSGSTSVAFKAGVAAFTDLSIHHSGKNYVLKIEAFTLPPSRYQFSKMADPFDVKERKLALVLVRQPGDCNDTVPCGSQPILEIQDTATNTLVGNLGWRGRVWKVNAYMKQEAGNVILGTTSFHIPRSGRAEYKNISFYDVGFGYKLKFSIDVTPHSESYSGMAVISNVFSVNPRKFYLEVVTQAANANQSVAFGTQPVVEVRDVGTRRVATPLRTESWFIAVSLSWNPKPGKSFLNGTLNVSVVNETSTFQDLFITAYGEGYKLKFESNYGHSVKSAPFEVRYVNDFTPVFSSPNGNYLANISESTLTGLNVISIKATDKDKGSQGDVYYAITRGNTGKIFTINKTSGIINTAKTLDRETTARYYLVVKAYDGAVSEKIRFTEGYVTVNIEDINDNAPQFIKTKFTVNVTETANVSDIITRVGALDGDTGRNAALSFSIKSGNTGGYFDIIPSTGDIIVKKSLDLEGITPPSVNHIIGVHVTDMGVPPLTNSTLVLINVRPVNEFSPQITNGPSANVTVKENKGTGAGVVLFDVDARDHDFGPQGQVHYFINSGNDDGNFRVDASSGVVTLVSPLDYETAAQHTLVIRASDNDPSGGSARFTEFTLNVLVDDVNDNSPVFANHVNVINVPETLSVGQFASTIQATDRDDGENGRVSYSVVSGAVDGYFKLDSNTGELTIEKSLDLETARISNWTFTLLVEAKDHGIPPRSSNATFMIKVNSVNEYSPQFTITGIVLLIPENTVVGTLLYRVTATDNDFGSDGLIIFHILNGNEDKRFRMDPLSGEIFVHAPLDRERTPRHSLKIAASDNPTNPANKRSPVIFINVQLIDVNDNKPLFNTGSYYAAVKETVGVGHDVITVQASDADAGSNGQVRYSIKSGNTHEFFKIDSETGKISVKKSVDLETQKNLDDLLYTLTVEARDKGTPVSLSKDIMVTIEILSVNEFPPKLQHSEYLYVKISEDIAPGSKIIDINATDQDFGRDGLLTYSLVSGNEGNNFAINSNTGVISVIRELDYETVVRHRLGIRVTDNAPPPQRLSIDAKVTVRLTNVHDSGGVDVLIQDLKRRITPPGDPAEEVGVATSSSISVILLYENGKYLTIISCPCTRENLSADDQRLTFDDKSESHGLFNTTKADDKVLIEANRIGSLGQGILIVRVHNLYNVRVTINVVGYSSLQLTALPYPYINQPNSTLTSLRRIGGFHGNFQQAALNLSLELTDNSTFDVSTTTAASFSVVSNDVGVKASFAISAKNVLLVDSNSSNGMFRVCGRFSWRASKDLELEVSSRVLTVNRILEAQLSGLKNHTLLGPVHSTKAQIEVVFLMNDSSVVAVQNFTTFHGLVNFTTSNPQVINVSSSSGVVTLESDYYDSVTVKVTPLQGLAESKLIHFFCNTVPQVGGVDIGQEYGPALPVIKANRRITIPVRVKQGTFRLLAYDIKVSYNDKQARLVELRRSGVYSHTKGQLHIADVINPDEPSTHVADLVFDALVDGSLSIQASVNTLIDDKLGYIGNHELRPAQCTKKPLGDVNEDCIFDIQDPAYVMAFTLAQEKNFADEFGQTLLKKMSTKELKEKMDFNRNGMIERNDAFLLARANFNMAAFIRDLHVIIPDHRDDSTDCTLEISARLSARTGSMNSIGNMQVYLEFASEDKVLSEQLVSTIFDVGEVVTSYDGRFIHNFYGGIVKAKHQYGSFQIRAEHSQIEKSEVGLSIIQVIEDSLRMERIVTPLFAYSSTPRFSSALRVTLATNVKMTVKNGHSPQLSVNFTDSYQTCHDPTISNSVIFVFENDFADVEGKEHSFIEIFTADLIAKYQWLKIKNMLLTPGSIVVSFDVITQKSRMNSTLVAMWEMIKSGYTLYFNDTKYQAKAVMRLNGQEYTGNGRPKGKDEEPNFPVGVVVAVCVTVGVIVIVAVTAFGCRKRTARAKGSLKWKSVSKVIILDPRSTSRMSESSWDHHLEDHEMGLIGTFSNNVFDNFGCDSSLSPFPSSRNSPSPFLKPEKNFSIRRQKILSASSQGSVEAWTGSSSPNLREISSPKLKLPSLFGHMIENTQDSHPSGGSSSPRTTMGVHSLDLLSENSFSLIGSDSSEDELIKSGTSSPVNARPHSKTPMTPTFQLRPKESESEVFVFEKPLLHKKLKSQGRASRHTSRSSSADSSRSRSCPSTPRENVAPLPPGFMVNGEEVNDMIIEDEPYIIRLPVNILNTVKETQGENAKPFTKIGFVEFPSDIYLSDLRVKLKESIPELRRRKTFLFQDAMMADVEPVAEGTTKSMYNLSVIINFASHKESDRLFCTCGNPAHFQCSNCAKRGYCCLGCQTKDWHSHKTKCDSKLVASV</sequence>
<keyword evidence="5 19" id="KW-0812">Transmembrane</keyword>
<dbReference type="InterPro" id="IPR014756">
    <property type="entry name" value="Ig_E-set"/>
</dbReference>
<evidence type="ECO:0000259" key="22">
    <source>
        <dbReference type="PROSITE" id="PS50865"/>
    </source>
</evidence>
<dbReference type="Gene3D" id="2.60.40.420">
    <property type="entry name" value="Cupredoxins - blue copper proteins"/>
    <property type="match status" value="1"/>
</dbReference>
<reference evidence="25" key="2">
    <citation type="journal article" date="2023" name="Science">
        <title>Genomic signatures of disease resistance in endangered staghorn corals.</title>
        <authorList>
            <person name="Vollmer S.V."/>
            <person name="Selwyn J.D."/>
            <person name="Despard B.A."/>
            <person name="Roesel C.L."/>
        </authorList>
    </citation>
    <scope>NUCLEOTIDE SEQUENCE</scope>
    <source>
        <strain evidence="25">K2</strain>
    </source>
</reference>
<dbReference type="SUPFAM" id="SSF81296">
    <property type="entry name" value="E set domains"/>
    <property type="match status" value="13"/>
</dbReference>
<gene>
    <name evidence="25" type="ORF">P5673_002645</name>
</gene>
<evidence type="ECO:0000256" key="1">
    <source>
        <dbReference type="ARBA" id="ARBA00004167"/>
    </source>
</evidence>
<dbReference type="Gene3D" id="2.60.120.1560">
    <property type="match status" value="1"/>
</dbReference>
<feature type="domain" description="Cadherin" evidence="21">
    <location>
        <begin position="4520"/>
        <end position="4626"/>
    </location>
</feature>
<feature type="compositionally biased region" description="Basic residues" evidence="18">
    <location>
        <begin position="6354"/>
        <end position="6366"/>
    </location>
</feature>
<dbReference type="InterPro" id="IPR020894">
    <property type="entry name" value="Cadherin_CS"/>
</dbReference>
<evidence type="ECO:0000256" key="12">
    <source>
        <dbReference type="ARBA" id="ARBA00022989"/>
    </source>
</evidence>
<evidence type="ECO:0000256" key="10">
    <source>
        <dbReference type="ARBA" id="ARBA00022833"/>
    </source>
</evidence>
<feature type="region of interest" description="Disordered" evidence="18">
    <location>
        <begin position="6265"/>
        <end position="6284"/>
    </location>
</feature>
<feature type="domain" description="Cadherin" evidence="21">
    <location>
        <begin position="4847"/>
        <end position="4955"/>
    </location>
</feature>
<feature type="transmembrane region" description="Helical" evidence="19">
    <location>
        <begin position="6111"/>
        <end position="6134"/>
    </location>
</feature>
<evidence type="ECO:0000256" key="9">
    <source>
        <dbReference type="ARBA" id="ARBA00022771"/>
    </source>
</evidence>
<evidence type="ECO:0000256" key="13">
    <source>
        <dbReference type="ARBA" id="ARBA00023136"/>
    </source>
</evidence>
<evidence type="ECO:0000256" key="5">
    <source>
        <dbReference type="ARBA" id="ARBA00022692"/>
    </source>
</evidence>
<dbReference type="PROSITE" id="PS00232">
    <property type="entry name" value="CADHERIN_1"/>
    <property type="match status" value="3"/>
</dbReference>
<keyword evidence="14" id="KW-0325">Glycoprotein</keyword>
<dbReference type="InterPro" id="IPR037524">
    <property type="entry name" value="PA14/GLEYA"/>
</dbReference>
<feature type="domain" description="Cadherin" evidence="21">
    <location>
        <begin position="4627"/>
        <end position="4735"/>
    </location>
</feature>
<dbReference type="Pfam" id="PF10162">
    <property type="entry name" value="G8"/>
    <property type="match status" value="2"/>
</dbReference>
<dbReference type="FunFam" id="2.60.40.60:FF:000020">
    <property type="entry name" value="Dachsous cadherin-related 1b"/>
    <property type="match status" value="1"/>
</dbReference>
<dbReference type="FunFam" id="2.60.40.60:FF:000276">
    <property type="entry name" value="FAT atypical cadherin 2"/>
    <property type="match status" value="1"/>
</dbReference>
<dbReference type="Proteomes" id="UP001249851">
    <property type="component" value="Unassembled WGS sequence"/>
</dbReference>
<dbReference type="InterPro" id="IPR015919">
    <property type="entry name" value="Cadherin-like_sf"/>
</dbReference>
<dbReference type="Pfam" id="PF00028">
    <property type="entry name" value="Cadherin"/>
    <property type="match status" value="7"/>
</dbReference>
<dbReference type="EMBL" id="JARQWQ010000004">
    <property type="protein sequence ID" value="KAK2572404.1"/>
    <property type="molecule type" value="Genomic_DNA"/>
</dbReference>
<keyword evidence="6" id="KW-0479">Metal-binding</keyword>
<dbReference type="Gene3D" id="2.60.40.10">
    <property type="entry name" value="Immunoglobulins"/>
    <property type="match status" value="13"/>
</dbReference>
<dbReference type="InterPro" id="IPR008972">
    <property type="entry name" value="Cupredoxin"/>
</dbReference>
<dbReference type="InterPro" id="IPR011050">
    <property type="entry name" value="Pectin_lyase_fold/virulence"/>
</dbReference>
<feature type="compositionally biased region" description="Low complexity" evidence="18">
    <location>
        <begin position="6367"/>
        <end position="6384"/>
    </location>
</feature>
<dbReference type="GO" id="GO:0042995">
    <property type="term" value="C:cell projection"/>
    <property type="evidence" value="ECO:0007669"/>
    <property type="project" value="UniProtKB-SubCell"/>
</dbReference>
<keyword evidence="9 17" id="KW-0863">Zinc-finger</keyword>
<evidence type="ECO:0000313" key="26">
    <source>
        <dbReference type="Proteomes" id="UP001249851"/>
    </source>
</evidence>
<keyword evidence="8" id="KW-0677">Repeat</keyword>
<dbReference type="PANTHER" id="PTHR46769">
    <property type="entry name" value="POLYCYSTIC KIDNEY AND HEPATIC DISEASE 1 (AUTOSOMAL RECESSIVE)-LIKE 1"/>
    <property type="match status" value="1"/>
</dbReference>
<evidence type="ECO:0000256" key="8">
    <source>
        <dbReference type="ARBA" id="ARBA00022737"/>
    </source>
</evidence>
<feature type="domain" description="G8" evidence="23">
    <location>
        <begin position="3028"/>
        <end position="3164"/>
    </location>
</feature>
<comment type="subcellular location">
    <subcellularLocation>
        <location evidence="2">Cell membrane</location>
    </subcellularLocation>
    <subcellularLocation>
        <location evidence="3">Cell projection</location>
    </subcellularLocation>
    <subcellularLocation>
        <location evidence="1">Membrane</location>
        <topology evidence="1">Single-pass membrane protein</topology>
    </subcellularLocation>
</comment>
<dbReference type="PANTHER" id="PTHR46769:SF2">
    <property type="entry name" value="FIBROCYSTIN-L ISOFORM 2 PRECURSOR-RELATED"/>
    <property type="match status" value="1"/>
</dbReference>
<keyword evidence="10" id="KW-0862">Zinc</keyword>
<dbReference type="GO" id="GO:0005509">
    <property type="term" value="F:calcium ion binding"/>
    <property type="evidence" value="ECO:0007669"/>
    <property type="project" value="UniProtKB-UniRule"/>
</dbReference>
<dbReference type="Gene3D" id="2.160.20.10">
    <property type="entry name" value="Single-stranded right-handed beta-helix, Pectin lyase-like"/>
    <property type="match status" value="1"/>
</dbReference>
<dbReference type="GO" id="GO:0005886">
    <property type="term" value="C:plasma membrane"/>
    <property type="evidence" value="ECO:0007669"/>
    <property type="project" value="UniProtKB-SubCell"/>
</dbReference>
<dbReference type="SUPFAM" id="SSF56988">
    <property type="entry name" value="Anthrax protective antigen"/>
    <property type="match status" value="1"/>
</dbReference>
<dbReference type="GO" id="GO:0008270">
    <property type="term" value="F:zinc ion binding"/>
    <property type="evidence" value="ECO:0007669"/>
    <property type="project" value="UniProtKB-KW"/>
</dbReference>
<dbReference type="CDD" id="cd11304">
    <property type="entry name" value="Cadherin_repeat"/>
    <property type="match status" value="7"/>
</dbReference>
<feature type="region of interest" description="Disordered" evidence="18">
    <location>
        <begin position="6303"/>
        <end position="6337"/>
    </location>
</feature>
<dbReference type="SMART" id="SM00758">
    <property type="entry name" value="PA14"/>
    <property type="match status" value="1"/>
</dbReference>
<evidence type="ECO:0000256" key="15">
    <source>
        <dbReference type="ARBA" id="ARBA00023273"/>
    </source>
</evidence>
<feature type="domain" description="Cadherin" evidence="21">
    <location>
        <begin position="5176"/>
        <end position="5284"/>
    </location>
</feature>
<evidence type="ECO:0000256" key="7">
    <source>
        <dbReference type="ARBA" id="ARBA00022729"/>
    </source>
</evidence>
<feature type="domain" description="Cadherin" evidence="21">
    <location>
        <begin position="4737"/>
        <end position="4846"/>
    </location>
</feature>
<evidence type="ECO:0000313" key="25">
    <source>
        <dbReference type="EMBL" id="KAK2572404.1"/>
    </source>
</evidence>
<protein>
    <submittedName>
        <fullName evidence="25">Fibrocystin-L</fullName>
    </submittedName>
</protein>
<dbReference type="Pfam" id="PF07691">
    <property type="entry name" value="PA14"/>
    <property type="match status" value="1"/>
</dbReference>
<evidence type="ECO:0000256" key="2">
    <source>
        <dbReference type="ARBA" id="ARBA00004236"/>
    </source>
</evidence>
<dbReference type="InterPro" id="IPR002126">
    <property type="entry name" value="Cadherin-like_dom"/>
</dbReference>
<dbReference type="Pfam" id="PF24606">
    <property type="entry name" value="CEMIP_beta-hel"/>
    <property type="match status" value="2"/>
</dbReference>
<dbReference type="GO" id="GO:0007156">
    <property type="term" value="P:homophilic cell adhesion via plasma membrane adhesion molecules"/>
    <property type="evidence" value="ECO:0007669"/>
    <property type="project" value="InterPro"/>
</dbReference>
<proteinExistence type="predicted"/>
<keyword evidence="11 16" id="KW-0106">Calcium</keyword>
<evidence type="ECO:0000256" key="6">
    <source>
        <dbReference type="ARBA" id="ARBA00022723"/>
    </source>
</evidence>
<dbReference type="PROSITE" id="PS50268">
    <property type="entry name" value="CADHERIN_2"/>
    <property type="match status" value="7"/>
</dbReference>
<reference evidence="25" key="1">
    <citation type="journal article" date="2023" name="G3 (Bethesda)">
        <title>Whole genome assembly and annotation of the endangered Caribbean coral Acropora cervicornis.</title>
        <authorList>
            <person name="Selwyn J.D."/>
            <person name="Vollmer S.V."/>
        </authorList>
    </citation>
    <scope>NUCLEOTIDE SEQUENCE</scope>
    <source>
        <strain evidence="25">K2</strain>
    </source>
</reference>
<dbReference type="SMART" id="SM01225">
    <property type="entry name" value="G8"/>
    <property type="match status" value="2"/>
</dbReference>
<feature type="domain" description="Cadherin" evidence="21">
    <location>
        <begin position="4964"/>
        <end position="5063"/>
    </location>
</feature>
<dbReference type="InterPro" id="IPR002893">
    <property type="entry name" value="Znf_MYND"/>
</dbReference>
<dbReference type="InterPro" id="IPR052387">
    <property type="entry name" value="Fibrocystin"/>
</dbReference>
<dbReference type="FunFam" id="2.60.40.60:FF:000015">
    <property type="entry name" value="FAT atypical cadherin 1"/>
    <property type="match status" value="3"/>
</dbReference>
<feature type="domain" description="Cadherin" evidence="21">
    <location>
        <begin position="5064"/>
        <end position="5174"/>
    </location>
</feature>
<evidence type="ECO:0000259" key="24">
    <source>
        <dbReference type="PROSITE" id="PS51820"/>
    </source>
</evidence>
<feature type="signal peptide" evidence="20">
    <location>
        <begin position="1"/>
        <end position="25"/>
    </location>
</feature>
<dbReference type="InterPro" id="IPR002909">
    <property type="entry name" value="IPT_dom"/>
</dbReference>
<dbReference type="SMART" id="SM00429">
    <property type="entry name" value="IPT"/>
    <property type="match status" value="11"/>
</dbReference>
<dbReference type="SUPFAM" id="SSF49313">
    <property type="entry name" value="Cadherin-like"/>
    <property type="match status" value="7"/>
</dbReference>
<evidence type="ECO:0000256" key="17">
    <source>
        <dbReference type="PROSITE-ProRule" id="PRU00134"/>
    </source>
</evidence>
<dbReference type="FunFam" id="2.60.40.60:FF:000279">
    <property type="entry name" value="Protocadherin-16, putative"/>
    <property type="match status" value="1"/>
</dbReference>
<evidence type="ECO:0000256" key="18">
    <source>
        <dbReference type="SAM" id="MobiDB-lite"/>
    </source>
</evidence>
<evidence type="ECO:0000259" key="23">
    <source>
        <dbReference type="PROSITE" id="PS51484"/>
    </source>
</evidence>
<dbReference type="PRINTS" id="PR00205">
    <property type="entry name" value="CADHERIN"/>
</dbReference>
<dbReference type="InterPro" id="IPR011658">
    <property type="entry name" value="PA14_dom"/>
</dbReference>
<dbReference type="PROSITE" id="PS50865">
    <property type="entry name" value="ZF_MYND_2"/>
    <property type="match status" value="1"/>
</dbReference>
<keyword evidence="13 19" id="KW-0472">Membrane</keyword>
<dbReference type="SMART" id="SM00112">
    <property type="entry name" value="CA"/>
    <property type="match status" value="7"/>
</dbReference>
<organism evidence="25 26">
    <name type="scientific">Acropora cervicornis</name>
    <name type="common">Staghorn coral</name>
    <dbReference type="NCBI Taxonomy" id="6130"/>
    <lineage>
        <taxon>Eukaryota</taxon>
        <taxon>Metazoa</taxon>
        <taxon>Cnidaria</taxon>
        <taxon>Anthozoa</taxon>
        <taxon>Hexacorallia</taxon>
        <taxon>Scleractinia</taxon>
        <taxon>Astrocoeniina</taxon>
        <taxon>Acroporidae</taxon>
        <taxon>Acropora</taxon>
    </lineage>
</organism>
<keyword evidence="15" id="KW-0966">Cell projection</keyword>
<dbReference type="Gene3D" id="6.10.140.2220">
    <property type="match status" value="1"/>
</dbReference>
<evidence type="ECO:0000256" key="11">
    <source>
        <dbReference type="ARBA" id="ARBA00022837"/>
    </source>
</evidence>
<dbReference type="CDD" id="cd00603">
    <property type="entry name" value="IPT_PCSR"/>
    <property type="match status" value="11"/>
</dbReference>